<dbReference type="Pfam" id="PF22807">
    <property type="entry name" value="TrAA12"/>
    <property type="match status" value="1"/>
</dbReference>
<dbReference type="InterPro" id="IPR054539">
    <property type="entry name" value="Beta-prop_PDH"/>
</dbReference>
<dbReference type="PANTHER" id="PTHR19328:SF53">
    <property type="entry name" value="MEMBRANE PROTEIN"/>
    <property type="match status" value="1"/>
</dbReference>
<comment type="caution">
    <text evidence="6">The sequence shown here is derived from an EMBL/GenBank/DDBJ whole genome shotgun (WGS) entry which is preliminary data.</text>
</comment>
<feature type="domain" description="Cytochrome c" evidence="5">
    <location>
        <begin position="461"/>
        <end position="550"/>
    </location>
</feature>
<evidence type="ECO:0000259" key="5">
    <source>
        <dbReference type="PROSITE" id="PS51007"/>
    </source>
</evidence>
<evidence type="ECO:0000313" key="6">
    <source>
        <dbReference type="EMBL" id="MCW9707926.1"/>
    </source>
</evidence>
<dbReference type="SUPFAM" id="SSF50952">
    <property type="entry name" value="Soluble quinoprotein glucose dehydrogenase"/>
    <property type="match status" value="1"/>
</dbReference>
<dbReference type="InterPro" id="IPR011041">
    <property type="entry name" value="Quinoprot_gluc/sorb_DH_b-prop"/>
</dbReference>
<organism evidence="6 7">
    <name type="scientific">Fodinibius salsisoli</name>
    <dbReference type="NCBI Taxonomy" id="2820877"/>
    <lineage>
        <taxon>Bacteria</taxon>
        <taxon>Pseudomonadati</taxon>
        <taxon>Balneolota</taxon>
        <taxon>Balneolia</taxon>
        <taxon>Balneolales</taxon>
        <taxon>Balneolaceae</taxon>
        <taxon>Fodinibius</taxon>
    </lineage>
</organism>
<dbReference type="Gene3D" id="2.120.10.30">
    <property type="entry name" value="TolB, C-terminal domain"/>
    <property type="match status" value="1"/>
</dbReference>
<dbReference type="Gene3D" id="1.10.760.10">
    <property type="entry name" value="Cytochrome c-like domain"/>
    <property type="match status" value="1"/>
</dbReference>
<evidence type="ECO:0000256" key="2">
    <source>
        <dbReference type="ARBA" id="ARBA00022723"/>
    </source>
</evidence>
<proteinExistence type="predicted"/>
<protein>
    <submittedName>
        <fullName evidence="6">PQQ-dependent sugar dehydrogenase</fullName>
    </submittedName>
</protein>
<dbReference type="InterPro" id="IPR036909">
    <property type="entry name" value="Cyt_c-like_dom_sf"/>
</dbReference>
<keyword evidence="7" id="KW-1185">Reference proteome</keyword>
<dbReference type="Proteomes" id="UP001207918">
    <property type="component" value="Unassembled WGS sequence"/>
</dbReference>
<evidence type="ECO:0000256" key="1">
    <source>
        <dbReference type="ARBA" id="ARBA00022617"/>
    </source>
</evidence>
<gene>
    <name evidence="6" type="ORF">J6I44_13750</name>
</gene>
<reference evidence="6 7" key="1">
    <citation type="submission" date="2021-03" db="EMBL/GenBank/DDBJ databases">
        <title>Aliifodinibius sp. nov., a new bacterium isolated from saline soil.</title>
        <authorList>
            <person name="Galisteo C."/>
            <person name="De La Haba R."/>
            <person name="Sanchez-Porro C."/>
            <person name="Ventosa A."/>
        </authorList>
    </citation>
    <scope>NUCLEOTIDE SEQUENCE [LARGE SCALE GENOMIC DNA]</scope>
    <source>
        <strain evidence="6 7">1BSP15-2V2</strain>
    </source>
</reference>
<evidence type="ECO:0000256" key="4">
    <source>
        <dbReference type="PROSITE-ProRule" id="PRU00433"/>
    </source>
</evidence>
<dbReference type="PROSITE" id="PS51007">
    <property type="entry name" value="CYTC"/>
    <property type="match status" value="1"/>
</dbReference>
<name>A0ABT3PPZ7_9BACT</name>
<dbReference type="EMBL" id="JAGGJA010000009">
    <property type="protein sequence ID" value="MCW9707926.1"/>
    <property type="molecule type" value="Genomic_DNA"/>
</dbReference>
<dbReference type="Pfam" id="PF00034">
    <property type="entry name" value="Cytochrom_C"/>
    <property type="match status" value="1"/>
</dbReference>
<dbReference type="SUPFAM" id="SSF46626">
    <property type="entry name" value="Cytochrome c"/>
    <property type="match status" value="1"/>
</dbReference>
<keyword evidence="2 4" id="KW-0479">Metal-binding</keyword>
<dbReference type="InterPro" id="IPR011042">
    <property type="entry name" value="6-blade_b-propeller_TolB-like"/>
</dbReference>
<dbReference type="PANTHER" id="PTHR19328">
    <property type="entry name" value="HEDGEHOG-INTERACTING PROTEIN"/>
    <property type="match status" value="1"/>
</dbReference>
<sequence length="576" mass="64346">MRAVTYLPLFLVILILVQCDRTQEDTIDSPLLLPVGFEATVVVDSLPAGARHLAVNQNGDIYVKLKSSDARGGVVALRDTNNDGAADIIEQFGNNDGNYAETGIKIRDGHLYFSSSLGVYRYRLTPGELVPTGKMDTIVIDDHEHGDHEHNTKPISFDDRGNMFIPFGAPTNACQEPKRTPGVPGMDPCPNLEEHGGIWRFDADTKNQLQADGTLWSTGIRSVVAMDWNPRDKNLYTIMHGRDDLQRLFPQKFTLWESAMLPSEEFMQLTEGSNFGWPYCYYDQLQQKKVLAPEYGGDGKKVGRCSEFDDPIMGFPGHFAPNALLFYNGNQFPSHYQNGAFIAFHGSTIRNPYPQAGYFIAFVPFKDGEPSGEWEVFANGFAAVDPIVNVSDAKYRPSGLALGPNGSLYIAEDREGKIWRITYKGNKDDFGSRQLARMEEEKRQASNIRRPDAEEDNLLRGQFTGGEKIYHTYCVTCHQRDGQGAPGRFPPIADTEWVTGDKERLIKIILNGLEGNIKVKGEVYDSVMPQHSFLSDEEVAEVLTFIRTNFNNSASAVSTEEVSEVRKKLTIKNNTN</sequence>
<dbReference type="RefSeq" id="WP_265766713.1">
    <property type="nucleotide sequence ID" value="NZ_JAGGJA010000009.1"/>
</dbReference>
<evidence type="ECO:0000313" key="7">
    <source>
        <dbReference type="Proteomes" id="UP001207918"/>
    </source>
</evidence>
<dbReference type="InterPro" id="IPR009056">
    <property type="entry name" value="Cyt_c-like_dom"/>
</dbReference>
<keyword evidence="3 4" id="KW-0408">Iron</keyword>
<keyword evidence="1 4" id="KW-0349">Heme</keyword>
<accession>A0ABT3PPZ7</accession>
<evidence type="ECO:0000256" key="3">
    <source>
        <dbReference type="ARBA" id="ARBA00023004"/>
    </source>
</evidence>